<comment type="caution">
    <text evidence="5">The sequence shown here is derived from an EMBL/GenBank/DDBJ whole genome shotgun (WGS) entry which is preliminary data.</text>
</comment>
<dbReference type="Gene3D" id="3.30.300.70">
    <property type="entry name" value="RimP-like superfamily, N-terminal"/>
    <property type="match status" value="1"/>
</dbReference>
<evidence type="ECO:0000313" key="5">
    <source>
        <dbReference type="EMBL" id="MDG2989530.1"/>
    </source>
</evidence>
<dbReference type="Pfam" id="PF02576">
    <property type="entry name" value="RimP_N"/>
    <property type="match status" value="1"/>
</dbReference>
<dbReference type="InterPro" id="IPR035956">
    <property type="entry name" value="RimP_N_sf"/>
</dbReference>
<dbReference type="PANTHER" id="PTHR33867:SF1">
    <property type="entry name" value="RIBOSOME MATURATION FACTOR RIMP"/>
    <property type="match status" value="1"/>
</dbReference>
<gene>
    <name evidence="3 5" type="primary">rimP</name>
    <name evidence="5" type="ORF">L3556_01080</name>
</gene>
<proteinExistence type="inferred from homology"/>
<dbReference type="InterPro" id="IPR003728">
    <property type="entry name" value="Ribosome_maturation_RimP"/>
</dbReference>
<evidence type="ECO:0000313" key="6">
    <source>
        <dbReference type="Proteomes" id="UP001154265"/>
    </source>
</evidence>
<dbReference type="InterPro" id="IPR036847">
    <property type="entry name" value="RimP_C_sf"/>
</dbReference>
<comment type="function">
    <text evidence="3">Required for maturation of 30S ribosomal subunits.</text>
</comment>
<dbReference type="SUPFAM" id="SSF74942">
    <property type="entry name" value="YhbC-like, C-terminal domain"/>
    <property type="match status" value="1"/>
</dbReference>
<dbReference type="PANTHER" id="PTHR33867">
    <property type="entry name" value="RIBOSOME MATURATION FACTOR RIMP"/>
    <property type="match status" value="1"/>
</dbReference>
<dbReference type="RefSeq" id="WP_277865453.1">
    <property type="nucleotide sequence ID" value="NZ_JAKKUT010000001.1"/>
</dbReference>
<keyword evidence="2 3" id="KW-0690">Ribosome biogenesis</keyword>
<name>A0ABT6EUK3_9SYNE</name>
<sequence length="155" mass="17377">MADSFLLPIEDLARSLAADLGLELVAIHFHRHHHPPTLRVDVRHPTLDTGLEDCEQMSRNLETCLDEQDLIPGNYVLEVSSPGLSDVLQSDLDFTVFRGFPILITTAEPFRGKTAWEGTLIRRDEDAVYLNQKGRTITIARSLVTQVQLQTPSSE</sequence>
<evidence type="ECO:0000256" key="3">
    <source>
        <dbReference type="HAMAP-Rule" id="MF_01077"/>
    </source>
</evidence>
<reference evidence="5" key="2">
    <citation type="submission" date="2022-01" db="EMBL/GenBank/DDBJ databases">
        <authorList>
            <person name="Zivanovic Y."/>
            <person name="Moreira D."/>
            <person name="Lopez-Garcia P."/>
        </authorList>
    </citation>
    <scope>NUCLEOTIDE SEQUENCE</scope>
    <source>
        <strain evidence="5">G9</strain>
    </source>
</reference>
<dbReference type="Proteomes" id="UP001154265">
    <property type="component" value="Unassembled WGS sequence"/>
</dbReference>
<organism evidence="5 6">
    <name type="scientific">Candidatus Synechococcus calcipolaris G9</name>
    <dbReference type="NCBI Taxonomy" id="1497997"/>
    <lineage>
        <taxon>Bacteria</taxon>
        <taxon>Bacillati</taxon>
        <taxon>Cyanobacteriota</taxon>
        <taxon>Cyanophyceae</taxon>
        <taxon>Synechococcales</taxon>
        <taxon>Synechococcaceae</taxon>
        <taxon>Synechococcus</taxon>
    </lineage>
</organism>
<dbReference type="HAMAP" id="MF_01077">
    <property type="entry name" value="RimP"/>
    <property type="match status" value="1"/>
</dbReference>
<reference evidence="5" key="1">
    <citation type="journal article" date="2022" name="Genome Biol. Evol.">
        <title>A New Gene Family Diagnostic for Intracellular Biomineralization of Amorphous Ca Carbonates by Cyanobacteria.</title>
        <authorList>
            <person name="Benzerara K."/>
            <person name="Duprat E."/>
            <person name="Bitard-Feildel T."/>
            <person name="Caumes G."/>
            <person name="Cassier-Chauvat C."/>
            <person name="Chauvat F."/>
            <person name="Dezi M."/>
            <person name="Diop S.I."/>
            <person name="Gaschignard G."/>
            <person name="Gorgen S."/>
            <person name="Gugger M."/>
            <person name="Lopez-Garcia P."/>
            <person name="Millet M."/>
            <person name="Skouri-Panet F."/>
            <person name="Moreira D."/>
            <person name="Callebaut I."/>
        </authorList>
    </citation>
    <scope>NUCLEOTIDE SEQUENCE</scope>
    <source>
        <strain evidence="5">G9</strain>
    </source>
</reference>
<comment type="subcellular location">
    <subcellularLocation>
        <location evidence="3">Cytoplasm</location>
    </subcellularLocation>
</comment>
<feature type="domain" description="Ribosome maturation factor RimP N-terminal" evidence="4">
    <location>
        <begin position="14"/>
        <end position="84"/>
    </location>
</feature>
<evidence type="ECO:0000256" key="1">
    <source>
        <dbReference type="ARBA" id="ARBA00022490"/>
    </source>
</evidence>
<dbReference type="NCBIfam" id="NF000935">
    <property type="entry name" value="PRK00092.3-3"/>
    <property type="match status" value="1"/>
</dbReference>
<protein>
    <recommendedName>
        <fullName evidence="3">Ribosome maturation factor RimP</fullName>
    </recommendedName>
</protein>
<keyword evidence="1 3" id="KW-0963">Cytoplasm</keyword>
<comment type="similarity">
    <text evidence="3">Belongs to the RimP family.</text>
</comment>
<evidence type="ECO:0000256" key="2">
    <source>
        <dbReference type="ARBA" id="ARBA00022517"/>
    </source>
</evidence>
<dbReference type="EMBL" id="JAKKUT010000001">
    <property type="protein sequence ID" value="MDG2989530.1"/>
    <property type="molecule type" value="Genomic_DNA"/>
</dbReference>
<keyword evidence="6" id="KW-1185">Reference proteome</keyword>
<dbReference type="SUPFAM" id="SSF75420">
    <property type="entry name" value="YhbC-like, N-terminal domain"/>
    <property type="match status" value="1"/>
</dbReference>
<dbReference type="InterPro" id="IPR028989">
    <property type="entry name" value="RimP_N"/>
</dbReference>
<accession>A0ABT6EUK3</accession>
<evidence type="ECO:0000259" key="4">
    <source>
        <dbReference type="Pfam" id="PF02576"/>
    </source>
</evidence>